<dbReference type="Proteomes" id="UP000005835">
    <property type="component" value="Unassembled WGS sequence"/>
</dbReference>
<dbReference type="STRING" id="742823.HMPREF9465_01239"/>
<proteinExistence type="predicted"/>
<name>K1KHD1_9BURK</name>
<dbReference type="AlphaFoldDB" id="K1KHD1"/>
<evidence type="ECO:0000313" key="1">
    <source>
        <dbReference type="EMBL" id="EKB31134.1"/>
    </source>
</evidence>
<comment type="caution">
    <text evidence="1">The sequence shown here is derived from an EMBL/GenBank/DDBJ whole genome shotgun (WGS) entry which is preliminary data.</text>
</comment>
<sequence length="52" mass="5812">MPGEDDRIPYAVVCRHSPLRAAEDLELHGNEPDMPVESKQLSTKVESFIVTC</sequence>
<organism evidence="1 2">
    <name type="scientific">Sutterella wadsworthensis 2_1_59BFAA</name>
    <dbReference type="NCBI Taxonomy" id="742823"/>
    <lineage>
        <taxon>Bacteria</taxon>
        <taxon>Pseudomonadati</taxon>
        <taxon>Pseudomonadota</taxon>
        <taxon>Betaproteobacteria</taxon>
        <taxon>Burkholderiales</taxon>
        <taxon>Sutterellaceae</taxon>
        <taxon>Sutterella</taxon>
    </lineage>
</organism>
<protein>
    <submittedName>
        <fullName evidence="1">Uncharacterized protein</fullName>
    </submittedName>
</protein>
<reference evidence="1 2" key="1">
    <citation type="submission" date="2012-05" db="EMBL/GenBank/DDBJ databases">
        <title>The Genome Sequence of Sutterella wadsworthensis 2_1_59BFAA.</title>
        <authorList>
            <consortium name="The Broad Institute Genome Sequencing Platform"/>
            <person name="Earl A."/>
            <person name="Ward D."/>
            <person name="Feldgarden M."/>
            <person name="Gevers D."/>
            <person name="Daigneault M."/>
            <person name="Strauss J."/>
            <person name="Allen-Vercoe E."/>
            <person name="Walker B."/>
            <person name="Young S.K."/>
            <person name="Zeng Q."/>
            <person name="Gargeya S."/>
            <person name="Fitzgerald M."/>
            <person name="Haas B."/>
            <person name="Abouelleil A."/>
            <person name="Alvarado L."/>
            <person name="Arachchi H.M."/>
            <person name="Berlin A.M."/>
            <person name="Chapman S.B."/>
            <person name="Goldberg J."/>
            <person name="Griggs A."/>
            <person name="Gujja S."/>
            <person name="Hansen M."/>
            <person name="Howarth C."/>
            <person name="Imamovic A."/>
            <person name="Larimer J."/>
            <person name="McCowen C."/>
            <person name="Montmayeur A."/>
            <person name="Murphy C."/>
            <person name="Neiman D."/>
            <person name="Pearson M."/>
            <person name="Priest M."/>
            <person name="Roberts A."/>
            <person name="Saif S."/>
            <person name="Shea T."/>
            <person name="Sisk P."/>
            <person name="Sykes S."/>
            <person name="Wortman J."/>
            <person name="Nusbaum C."/>
            <person name="Birren B."/>
        </authorList>
    </citation>
    <scope>NUCLEOTIDE SEQUENCE [LARGE SCALE GENOMIC DNA]</scope>
    <source>
        <strain evidence="1 2">2_1_59BFAA</strain>
    </source>
</reference>
<keyword evidence="2" id="KW-1185">Reference proteome</keyword>
<accession>K1KHD1</accession>
<dbReference type="EMBL" id="ADMG01000031">
    <property type="protein sequence ID" value="EKB31134.1"/>
    <property type="molecule type" value="Genomic_DNA"/>
</dbReference>
<dbReference type="HOGENOM" id="CLU_3085517_0_0_4"/>
<evidence type="ECO:0000313" key="2">
    <source>
        <dbReference type="Proteomes" id="UP000005835"/>
    </source>
</evidence>
<gene>
    <name evidence="1" type="ORF">HMPREF9465_01239</name>
</gene>